<dbReference type="PANTHER" id="PTHR48078">
    <property type="entry name" value="THREONINE DEHYDRATASE, MITOCHONDRIAL-RELATED"/>
    <property type="match status" value="1"/>
</dbReference>
<evidence type="ECO:0000313" key="14">
    <source>
        <dbReference type="EMBL" id="VDI53154.1"/>
    </source>
</evidence>
<keyword evidence="7" id="KW-0963">Cytoplasm</keyword>
<dbReference type="EMBL" id="UYJE01007267">
    <property type="protein sequence ID" value="VDI53154.1"/>
    <property type="molecule type" value="Genomic_DNA"/>
</dbReference>
<protein>
    <recommendedName>
        <fullName evidence="5">L-serine ammonia-lyase</fullName>
        <ecNumber evidence="5">4.3.1.17</ecNumber>
    </recommendedName>
    <alternativeName>
        <fullName evidence="10">L-serine deaminase</fullName>
    </alternativeName>
    <alternativeName>
        <fullName evidence="11">L-threonine dehydratase</fullName>
    </alternativeName>
</protein>
<keyword evidence="8" id="KW-0663">Pyridoxal phosphate</keyword>
<comment type="cofactor">
    <cofactor evidence="1">
        <name>pyridoxal 5'-phosphate</name>
        <dbReference type="ChEBI" id="CHEBI:597326"/>
    </cofactor>
</comment>
<comment type="caution">
    <text evidence="14">The sequence shown here is derived from an EMBL/GenBank/DDBJ whole genome shotgun (WGS) entry which is preliminary data.</text>
</comment>
<keyword evidence="15" id="KW-1185">Reference proteome</keyword>
<dbReference type="GO" id="GO:0004794">
    <property type="term" value="F:threonine deaminase activity"/>
    <property type="evidence" value="ECO:0007669"/>
    <property type="project" value="TreeGrafter"/>
</dbReference>
<dbReference type="GO" id="GO:0003941">
    <property type="term" value="F:L-serine ammonia-lyase activity"/>
    <property type="evidence" value="ECO:0007669"/>
    <property type="project" value="UniProtKB-EC"/>
</dbReference>
<evidence type="ECO:0000256" key="1">
    <source>
        <dbReference type="ARBA" id="ARBA00001933"/>
    </source>
</evidence>
<dbReference type="GO" id="GO:0005737">
    <property type="term" value="C:cytoplasm"/>
    <property type="evidence" value="ECO:0007669"/>
    <property type="project" value="UniProtKB-SubCell"/>
</dbReference>
<dbReference type="Gene3D" id="3.40.50.1100">
    <property type="match status" value="2"/>
</dbReference>
<dbReference type="GO" id="GO:0006567">
    <property type="term" value="P:L-threonine catabolic process"/>
    <property type="evidence" value="ECO:0007669"/>
    <property type="project" value="TreeGrafter"/>
</dbReference>
<evidence type="ECO:0000259" key="13">
    <source>
        <dbReference type="Pfam" id="PF00291"/>
    </source>
</evidence>
<comment type="pathway">
    <text evidence="3">Carbohydrate biosynthesis; gluconeogenesis.</text>
</comment>
<dbReference type="InterPro" id="IPR001926">
    <property type="entry name" value="TrpB-like_PALP"/>
</dbReference>
<keyword evidence="9 14" id="KW-0456">Lyase</keyword>
<dbReference type="SUPFAM" id="SSF53686">
    <property type="entry name" value="Tryptophan synthase beta subunit-like PLP-dependent enzymes"/>
    <property type="match status" value="1"/>
</dbReference>
<dbReference type="Pfam" id="PF00291">
    <property type="entry name" value="PALP"/>
    <property type="match status" value="1"/>
</dbReference>
<dbReference type="GO" id="GO:0006565">
    <property type="term" value="P:L-serine catabolic process"/>
    <property type="evidence" value="ECO:0007669"/>
    <property type="project" value="TreeGrafter"/>
</dbReference>
<comment type="similarity">
    <text evidence="4">Belongs to the serine/threonine dehydratase family.</text>
</comment>
<dbReference type="InterPro" id="IPR050147">
    <property type="entry name" value="Ser/Thr_Dehydratase"/>
</dbReference>
<evidence type="ECO:0000256" key="12">
    <source>
        <dbReference type="ARBA" id="ARBA00049406"/>
    </source>
</evidence>
<name>A0A8B6FST8_MYTGA</name>
<dbReference type="PANTHER" id="PTHR48078:SF2">
    <property type="entry name" value="CATABOLIC L-SERINE_THREONINE DEHYDRATASE"/>
    <property type="match status" value="1"/>
</dbReference>
<sequence length="326" mass="34574">MNSHDLSSGSKLHLQTPTVLSPSISKLTGFSVYLKLENIQIPGSFKIRGIGNLCQKAKESGCKRIVCASGGNAGLAAAYAAKQLGLPATIVLPTSTPQFVADKLRENFSAEVLYHGSMWDESNKHALELSKDPDCVYIHPFDHPDIWEGHSTIIAESSVQLGFKPDLVVTCCGGGGLMNGLLQGMWKEGWNDVPLLVMETDGADSLNAAVKANKLVTLPGITSVAKCLGACTVSATSLEYCSKHKVISSVVDDKEAVSACLRFADDHRMLVEPACGATLAAVYSGVIEKLIKGGELGPIKSVLVVVCGGSGVSLNELQKWKEQFSL</sequence>
<evidence type="ECO:0000256" key="4">
    <source>
        <dbReference type="ARBA" id="ARBA00010869"/>
    </source>
</evidence>
<dbReference type="Proteomes" id="UP000596742">
    <property type="component" value="Unassembled WGS sequence"/>
</dbReference>
<proteinExistence type="inferred from homology"/>
<evidence type="ECO:0000256" key="3">
    <source>
        <dbReference type="ARBA" id="ARBA00004742"/>
    </source>
</evidence>
<dbReference type="GO" id="GO:0006094">
    <property type="term" value="P:gluconeogenesis"/>
    <property type="evidence" value="ECO:0007669"/>
    <property type="project" value="UniProtKB-KW"/>
</dbReference>
<dbReference type="EC" id="4.3.1.17" evidence="5"/>
<dbReference type="OrthoDB" id="7773036at2759"/>
<comment type="catalytic activity">
    <reaction evidence="12">
        <text>L-serine = pyruvate + NH4(+)</text>
        <dbReference type="Rhea" id="RHEA:19169"/>
        <dbReference type="ChEBI" id="CHEBI:15361"/>
        <dbReference type="ChEBI" id="CHEBI:28938"/>
        <dbReference type="ChEBI" id="CHEBI:33384"/>
        <dbReference type="EC" id="4.3.1.17"/>
    </reaction>
</comment>
<keyword evidence="6" id="KW-0312">Gluconeogenesis</keyword>
<evidence type="ECO:0000256" key="11">
    <source>
        <dbReference type="ARBA" id="ARBA00042605"/>
    </source>
</evidence>
<dbReference type="InterPro" id="IPR036052">
    <property type="entry name" value="TrpB-like_PALP_sf"/>
</dbReference>
<evidence type="ECO:0000256" key="9">
    <source>
        <dbReference type="ARBA" id="ARBA00023239"/>
    </source>
</evidence>
<evidence type="ECO:0000256" key="5">
    <source>
        <dbReference type="ARBA" id="ARBA00012093"/>
    </source>
</evidence>
<evidence type="ECO:0000256" key="2">
    <source>
        <dbReference type="ARBA" id="ARBA00004496"/>
    </source>
</evidence>
<evidence type="ECO:0000313" key="15">
    <source>
        <dbReference type="Proteomes" id="UP000596742"/>
    </source>
</evidence>
<evidence type="ECO:0000256" key="8">
    <source>
        <dbReference type="ARBA" id="ARBA00022898"/>
    </source>
</evidence>
<feature type="domain" description="Tryptophan synthase beta chain-like PALP" evidence="13">
    <location>
        <begin position="13"/>
        <end position="308"/>
    </location>
</feature>
<dbReference type="FunFam" id="3.40.50.1100:FF:000040">
    <property type="entry name" value="L-serine dehydratase, putative"/>
    <property type="match status" value="1"/>
</dbReference>
<comment type="subcellular location">
    <subcellularLocation>
        <location evidence="2">Cytoplasm</location>
    </subcellularLocation>
</comment>
<accession>A0A8B6FST8</accession>
<dbReference type="GO" id="GO:0009097">
    <property type="term" value="P:isoleucine biosynthetic process"/>
    <property type="evidence" value="ECO:0007669"/>
    <property type="project" value="TreeGrafter"/>
</dbReference>
<reference evidence="14" key="1">
    <citation type="submission" date="2018-11" db="EMBL/GenBank/DDBJ databases">
        <authorList>
            <person name="Alioto T."/>
            <person name="Alioto T."/>
        </authorList>
    </citation>
    <scope>NUCLEOTIDE SEQUENCE</scope>
</reference>
<organism evidence="14 15">
    <name type="scientific">Mytilus galloprovincialis</name>
    <name type="common">Mediterranean mussel</name>
    <dbReference type="NCBI Taxonomy" id="29158"/>
    <lineage>
        <taxon>Eukaryota</taxon>
        <taxon>Metazoa</taxon>
        <taxon>Spiralia</taxon>
        <taxon>Lophotrochozoa</taxon>
        <taxon>Mollusca</taxon>
        <taxon>Bivalvia</taxon>
        <taxon>Autobranchia</taxon>
        <taxon>Pteriomorphia</taxon>
        <taxon>Mytilida</taxon>
        <taxon>Mytiloidea</taxon>
        <taxon>Mytilidae</taxon>
        <taxon>Mytilinae</taxon>
        <taxon>Mytilus</taxon>
    </lineage>
</organism>
<evidence type="ECO:0000256" key="6">
    <source>
        <dbReference type="ARBA" id="ARBA00022432"/>
    </source>
</evidence>
<dbReference type="AlphaFoldDB" id="A0A8B6FST8"/>
<evidence type="ECO:0000256" key="10">
    <source>
        <dbReference type="ARBA" id="ARBA00041766"/>
    </source>
</evidence>
<evidence type="ECO:0000256" key="7">
    <source>
        <dbReference type="ARBA" id="ARBA00022490"/>
    </source>
</evidence>
<gene>
    <name evidence="14" type="ORF">MGAL_10B011838</name>
</gene>